<feature type="region of interest" description="Disordered" evidence="1">
    <location>
        <begin position="543"/>
        <end position="563"/>
    </location>
</feature>
<proteinExistence type="predicted"/>
<dbReference type="InterPro" id="IPR047738">
    <property type="entry name" value="SAV_2336-like_N"/>
</dbReference>
<organism evidence="2">
    <name type="scientific">Streptomyces sp. NBC_00093</name>
    <dbReference type="NCBI Taxonomy" id="2975649"/>
    <lineage>
        <taxon>Bacteria</taxon>
        <taxon>Bacillati</taxon>
        <taxon>Actinomycetota</taxon>
        <taxon>Actinomycetes</taxon>
        <taxon>Kitasatosporales</taxon>
        <taxon>Streptomycetaceae</taxon>
        <taxon>Streptomyces</taxon>
    </lineage>
</organism>
<evidence type="ECO:0000313" key="2">
    <source>
        <dbReference type="EMBL" id="WTT15745.1"/>
    </source>
</evidence>
<dbReference type="NCBIfam" id="NF041121">
    <property type="entry name" value="SAV_2336_NTERM"/>
    <property type="match status" value="1"/>
</dbReference>
<protein>
    <submittedName>
        <fullName evidence="2">SAV_2336 family protein</fullName>
    </submittedName>
</protein>
<feature type="region of interest" description="Disordered" evidence="1">
    <location>
        <begin position="63"/>
        <end position="89"/>
    </location>
</feature>
<reference evidence="2" key="1">
    <citation type="submission" date="2022-10" db="EMBL/GenBank/DDBJ databases">
        <title>The complete genomes of actinobacterial strains from the NBC collection.</title>
        <authorList>
            <person name="Joergensen T.S."/>
            <person name="Alvarez Arevalo M."/>
            <person name="Sterndorff E.B."/>
            <person name="Faurdal D."/>
            <person name="Vuksanovic O."/>
            <person name="Mourched A.-S."/>
            <person name="Charusanti P."/>
            <person name="Shaw S."/>
            <person name="Blin K."/>
            <person name="Weber T."/>
        </authorList>
    </citation>
    <scope>NUCLEOTIDE SEQUENCE</scope>
    <source>
        <strain evidence="2">NBC_00093</strain>
    </source>
</reference>
<sequence>MPDPPDQLGAPGPPDLSGLLDPLGALIRRLGEAGVRVGATELADALWLAGRMAEAETGAEVEAGGGVGVGTGGGGGAFGGDGLPSDQGDRPVAPQLLAVVRDERAEGTYRAPGAEILVPTASAFPGLLSLGHALRPLQGRPVPGGPSRPRNDDVLDESRTAQASAVGDRALPVFRADRRRQSRMQLLADDSPSMGAWERTLEELRLACEQSGAFRSVTVHRLRPHPDGGVGVLCRAGGSEWLAPADGLRDPSGRTVTLLLSDCSGPLWRHGAAQRLLHRRLRTGPLAVVQPLPARLWPQTLLPTEPGTLWRTAGPGGTLGFRPFRGPGPGDRGALPVPVLPPTPAALGGWACLLSERSADTLTVSVAMVGPTDPGTAPAPRPDRTPEQLVEDFRTTASPAARRLAVCLSAAPLSYPVMQLVQRALLPGTGPVELAEVLFSDLLVEVADDSDGPGPWYEFAPGVRDLLLRRLELDEARAVLEQCSRYLERVWGARARNFPAVVVGHLSGTTVRNGFAMDDTEENPGRPVPQPFADVPRRVLRRFQPGDVDGTPNPTASRSQSQSLALRLARTRLARYERQGGIRDLWDAVRILRATAPGAETAALLAECLLGLWDIHRDRAVLREAEDTVRAAADPAGSPPAQTHVVLGRVLRARATTEPDDEARSRALAEAAESLERAYALLRSEPGPLLDVLLHVVEVVRARYRLLGDRRLLYGAQVRLDALLEGWPGEHPLPGTALLARGGLLMELCANARERDSADEARALAVQAAADFESAAKSAERAGEPPGVVCRAQLELAAARAVVTGDQGAEGVVGALGEALRAAGSGAHTGELRLRALWRLAEAHIARWTRSAEPAELDTADGFFAQAQAQLSTDDPRRPELLAARGGAALNRAAHADDVAGADVATDAVRVLRAALAQTPESDPALPARRLLFARALHRHHELGGSLTDLHEAEWILARAARGARTGGDARTEALAWLERGDVLLALARPRNATTAHEDQAAESYRHAATAAEAAGELLLCARALHRRGTVLERTAGPASALDAYRAAWANWQAAGGDQDPQARTTLERVRALTDRTAGTARGSA</sequence>
<dbReference type="AlphaFoldDB" id="A0AAU1ZW81"/>
<feature type="compositionally biased region" description="Low complexity" evidence="1">
    <location>
        <begin position="139"/>
        <end position="148"/>
    </location>
</feature>
<feature type="compositionally biased region" description="Basic and acidic residues" evidence="1">
    <location>
        <begin position="149"/>
        <end position="159"/>
    </location>
</feature>
<evidence type="ECO:0000256" key="1">
    <source>
        <dbReference type="SAM" id="MobiDB-lite"/>
    </source>
</evidence>
<feature type="region of interest" description="Disordered" evidence="1">
    <location>
        <begin position="135"/>
        <end position="169"/>
    </location>
</feature>
<name>A0AAU1ZW81_9ACTN</name>
<accession>A0AAU1ZW81</accession>
<gene>
    <name evidence="2" type="ORF">OHA22_09520</name>
</gene>
<dbReference type="EMBL" id="CP108222">
    <property type="protein sequence ID" value="WTT15745.1"/>
    <property type="molecule type" value="Genomic_DNA"/>
</dbReference>
<feature type="compositionally biased region" description="Gly residues" evidence="1">
    <location>
        <begin position="63"/>
        <end position="82"/>
    </location>
</feature>